<proteinExistence type="predicted"/>
<name>A0A840ZT45_9HYPH</name>
<evidence type="ECO:0000313" key="2">
    <source>
        <dbReference type="EMBL" id="MBB5760284.1"/>
    </source>
</evidence>
<comment type="caution">
    <text evidence="2">The sequence shown here is derived from an EMBL/GenBank/DDBJ whole genome shotgun (WGS) entry which is preliminary data.</text>
</comment>
<dbReference type="GO" id="GO:0032259">
    <property type="term" value="P:methylation"/>
    <property type="evidence" value="ECO:0007669"/>
    <property type="project" value="UniProtKB-KW"/>
</dbReference>
<dbReference type="InterPro" id="IPR029063">
    <property type="entry name" value="SAM-dependent_MTases_sf"/>
</dbReference>
<dbReference type="EMBL" id="JACHOP010000041">
    <property type="protein sequence ID" value="MBB5760284.1"/>
    <property type="molecule type" value="Genomic_DNA"/>
</dbReference>
<reference evidence="2 3" key="1">
    <citation type="submission" date="2020-08" db="EMBL/GenBank/DDBJ databases">
        <title>Genomic Encyclopedia of Type Strains, Phase IV (KMG-IV): sequencing the most valuable type-strain genomes for metagenomic binning, comparative biology and taxonomic classification.</title>
        <authorList>
            <person name="Goeker M."/>
        </authorList>
    </citation>
    <scope>NUCLEOTIDE SEQUENCE [LARGE SCALE GENOMIC DNA]</scope>
    <source>
        <strain evidence="2 3">DSM 2163</strain>
    </source>
</reference>
<dbReference type="PANTHER" id="PTHR42912">
    <property type="entry name" value="METHYLTRANSFERASE"/>
    <property type="match status" value="1"/>
</dbReference>
<dbReference type="GO" id="GO:0008757">
    <property type="term" value="F:S-adenosylmethionine-dependent methyltransferase activity"/>
    <property type="evidence" value="ECO:0007669"/>
    <property type="project" value="InterPro"/>
</dbReference>
<feature type="domain" description="Methyltransferase type 11" evidence="1">
    <location>
        <begin position="79"/>
        <end position="176"/>
    </location>
</feature>
<dbReference type="AlphaFoldDB" id="A0A840ZT45"/>
<dbReference type="PANTHER" id="PTHR42912:SF93">
    <property type="entry name" value="N6-ADENOSINE-METHYLTRANSFERASE TMT1A"/>
    <property type="match status" value="1"/>
</dbReference>
<keyword evidence="3" id="KW-1185">Reference proteome</keyword>
<dbReference type="Pfam" id="PF08241">
    <property type="entry name" value="Methyltransf_11"/>
    <property type="match status" value="1"/>
</dbReference>
<keyword evidence="2" id="KW-0808">Transferase</keyword>
<dbReference type="InterPro" id="IPR050508">
    <property type="entry name" value="Methyltransf_Superfamily"/>
</dbReference>
<accession>A0A840ZT45</accession>
<gene>
    <name evidence="2" type="ORF">HNR00_005033</name>
</gene>
<evidence type="ECO:0000313" key="3">
    <source>
        <dbReference type="Proteomes" id="UP000583454"/>
    </source>
</evidence>
<keyword evidence="2" id="KW-0489">Methyltransferase</keyword>
<dbReference type="SUPFAM" id="SSF53335">
    <property type="entry name" value="S-adenosyl-L-methionine-dependent methyltransferases"/>
    <property type="match status" value="1"/>
</dbReference>
<evidence type="ECO:0000259" key="1">
    <source>
        <dbReference type="Pfam" id="PF08241"/>
    </source>
</evidence>
<dbReference type="Gene3D" id="3.40.50.150">
    <property type="entry name" value="Vaccinia Virus protein VP39"/>
    <property type="match status" value="1"/>
</dbReference>
<dbReference type="Proteomes" id="UP000583454">
    <property type="component" value="Unassembled WGS sequence"/>
</dbReference>
<keyword evidence="2" id="KW-0830">Ubiquinone</keyword>
<dbReference type="RefSeq" id="WP_183574090.1">
    <property type="nucleotide sequence ID" value="NZ_JACHOP010000041.1"/>
</dbReference>
<dbReference type="CDD" id="cd02440">
    <property type="entry name" value="AdoMet_MTases"/>
    <property type="match status" value="1"/>
</dbReference>
<organism evidence="2 3">
    <name type="scientific">Methylorubrum rhodinum</name>
    <dbReference type="NCBI Taxonomy" id="29428"/>
    <lineage>
        <taxon>Bacteria</taxon>
        <taxon>Pseudomonadati</taxon>
        <taxon>Pseudomonadota</taxon>
        <taxon>Alphaproteobacteria</taxon>
        <taxon>Hyphomicrobiales</taxon>
        <taxon>Methylobacteriaceae</taxon>
        <taxon>Methylorubrum</taxon>
    </lineage>
</organism>
<dbReference type="InterPro" id="IPR013216">
    <property type="entry name" value="Methyltransf_11"/>
</dbReference>
<protein>
    <submittedName>
        <fullName evidence="2">Ubiquinone/menaquinone biosynthesis C-methylase UbiE</fullName>
    </submittedName>
</protein>
<sequence>MRRILRKIRRRFAKPTPPPPPPPFRHEYKRTWEALAETEDTAKMAVSGYLDEGMYRSHGLKTKGLLEDTVGLKADDEILEIGAGVGRVGAVLAPVCKRWVGADVSSRMVEHMRRRLAAFPNVEAVEISGHDLAPIPDASLDLVYCTVVFMHLEEWERYRYVREAFRVLRPGGRLLVDNVNALDDAGWAFFEHLLSFPPESRPPFVSKTSTPQELVNYLTRAGFEAIGQRGFELFIVVHGVKP</sequence>